<sequence>MRLGRPLRIVCASNLSLALLTSCPATKGSAVVVPVIGDAVAVASGTRDIDLLNAPQDAPEGLEIRLRASEEPRPIGAVGQPPARAEPLPEARAAKLLARLPALTQETGDKRSFALREQSLPAPRPGKTVTQAFPPPAEAPAPERAEAGPLAVTRAMPEGEVELAPHLSVSFSQPMVAVTSHAELAKSKVPVELSPQPPGTWRYVGAKTVMFEPEGRFPMATDYRVRVPTQTRSSVGGALAQAKEWTFSTPPPTVLCAWPQGGPHELQPVMVVRFDQKIDPQAVLEVISVDAGGKRASRLATAAEIEADERARQEVAASEPGRTVAFRTVEPLPRGTGVAVTVGPGTPSAEGPRRTKTGYTFSFATYGPMVHTDAQCGWYDECRPLMPLHVIFSNAIDAERFDPKTVHVEPSIPGMNISASGNQIVVTGATAGRTMYSVTVEAGLRDVFGQVSEKPAVSQFTTTRAEPQLQGPSRDFLVLDPSGGPKLSVFTINRPKLKVRLYAVTPEDYGRYLNYRRDMDCRDGRPIPPPPGRLVATRTVKIDDRPDALVETAIDLSPALKGGLGNVIAFVEPPRQPRSCWEREYVMAWAQVTRIGLTAFVDHGEMVAWTTNLADGAPLSGVDVKIAPSGGSGRSAPDGLVTLPLGDRGQMLVATKGGDVAFVPENMYYYSPDSSGWSAYSPFDDLRFYVAEDRGLYKPGETAKIKGWIRSVGGGERGDIGPAAVKTVSYQLYDPRGSEVLKGEAPVNAAGGFELTLALPGNVNTGSASLRIDAGGRNHYHTLKIEEFRRPEYEVKVEASPGPHLVGTSAELTLRANYFSGGGLAGADVDWRVRSEPATFTPPGLDEYSFGFTESWYWWRREARPQGREVMFTGKTDGAGEHRIRADFVWSRPARAYAVTAEGSAQDVNRQKWTGRTRLVVHPADLYVGLKTPRPFFNKGDTFSVDAVVADLDGELVEGRAATILAQQFEWVQERGQWKEKVVDTQTCPIRSSKSASRCDFVARRGGTLRLEATVADDRGRASVTRTDVWVAGGDTPPSRTIEQEKVGLLADKKEYAAGDVAELLVVSPWPRAEGILTIRRSGLVRSERFKVEDGAAKLRVPIEEGQVPNLHVHVDLVGAAPRTRDDGTVDPSLAPRPAYAAGAVNLRIPPRRRTLQLTAKPRDEELPPGAETVVDVELKDAEGKPVAGGEVALAVVDEAVLSLTGYKWPDPVATFYVDRDAGVREHHLRELLLLARPDLAKLQATGATGGTRDDGGHDREVSVSKRKTKASPGMAAPEPPMAPVETQRENAKKDEASAEADDDRGAQEDSAIALRTDFSALALFAAAVPTDSKGKAQVRLKLPDNLTRYRVMAVAAGGVNAFGSGEATVTASRPLMVRPSPPRFLNFGDKVELPVVVQNQGKKALTVEVAVRAANAKLTAGTGRKVQVPAGDRVEVRFPTTTEMAGTARFQFAAASGKHADAAELSLPVWTPATTEAFATYGALDGGAVAQPVQAPAGVWREFGGLEVTTTSTAVAGLTDALLYLVRYPFDCAEQVSSRVMAIASLRDVLTAFAAEGLPPPKELEASVRQDLLRLGKLQNHDGGWGFWRWGERSYPYLSIHVAHALARADAKGFSVPKDMTRKAVNYLQSIRYRIPDSYGPVEKQVLRAYALYTLRQLGHGDPAEARALIKEAGGVEKMGMEAVAWLYSALQVDAASAAELEAIRRIVRNRAEETAGAAHFVTSYSDGGHVLLHSDRRVDALMLEALIADQPKSDLIPKLVEGLLAHRKAGRWSSTQENAFVLVALDRYFNTYEKVEPDFVARAWLGPRYAGEQKFVGRQTDRRRIDIPMADVAEIGSGDLILQKEGKGRLYYRIGMRYAPSDMRMPPTDHGFVVDRAYEAIDDPKDVSRDADGTWRIRGGARVRVRLTMVAPTRRYHVALVDPLPAGLEPQNPALMTTGALPEDPQAMSKRSPWWWWNRPWFEHQNLRDERAEAFTSMLWEGVHTYTYVALATTPGVFVVPPPKAEEMYHPETFGRGWSAKVIVE</sequence>
<accession>A0A1I2FXP7</accession>
<dbReference type="PANTHER" id="PTHR40094:SF1">
    <property type="entry name" value="UBIQUITIN DOMAIN-CONTAINING PROTEIN"/>
    <property type="match status" value="1"/>
</dbReference>
<dbReference type="InterPro" id="IPR002890">
    <property type="entry name" value="MG2"/>
</dbReference>
<dbReference type="EMBL" id="FOMX01000028">
    <property type="protein sequence ID" value="SFF09191.1"/>
    <property type="molecule type" value="Genomic_DNA"/>
</dbReference>
<dbReference type="InterPro" id="IPR051802">
    <property type="entry name" value="YfhM-like"/>
</dbReference>
<dbReference type="Gene3D" id="2.60.40.3710">
    <property type="match status" value="1"/>
</dbReference>
<protein>
    <recommendedName>
        <fullName evidence="9">Alpha-2-macroglobulin family N-terminal region</fullName>
    </recommendedName>
</protein>
<dbReference type="Pfam" id="PF17973">
    <property type="entry name" value="bMG10"/>
    <property type="match status" value="1"/>
</dbReference>
<evidence type="ECO:0000313" key="7">
    <source>
        <dbReference type="EMBL" id="SFF09191.1"/>
    </source>
</evidence>
<gene>
    <name evidence="7" type="ORF">SAMN02745121_06882</name>
</gene>
<feature type="signal peptide" evidence="4">
    <location>
        <begin position="1"/>
        <end position="27"/>
    </location>
</feature>
<dbReference type="Proteomes" id="UP000199400">
    <property type="component" value="Unassembled WGS sequence"/>
</dbReference>
<evidence type="ECO:0000256" key="3">
    <source>
        <dbReference type="SAM" id="MobiDB-lite"/>
    </source>
</evidence>
<dbReference type="Pfam" id="PF07703">
    <property type="entry name" value="A2M_BRD"/>
    <property type="match status" value="1"/>
</dbReference>
<dbReference type="SMART" id="SM01360">
    <property type="entry name" value="A2M"/>
    <property type="match status" value="1"/>
</dbReference>
<dbReference type="Gene3D" id="1.50.10.20">
    <property type="match status" value="1"/>
</dbReference>
<comment type="similarity">
    <text evidence="1">Belongs to the protease inhibitor I39 (alpha-2-macroglobulin) family. Bacterial alpha-2-macroglobulin subfamily.</text>
</comment>
<reference evidence="8" key="1">
    <citation type="submission" date="2016-10" db="EMBL/GenBank/DDBJ databases">
        <authorList>
            <person name="Varghese N."/>
            <person name="Submissions S."/>
        </authorList>
    </citation>
    <scope>NUCLEOTIDE SEQUENCE [LARGE SCALE GENOMIC DNA]</scope>
    <source>
        <strain evidence="8">ATCC 25963</strain>
    </source>
</reference>
<feature type="domain" description="Alpha-2-macroglobulin" evidence="6">
    <location>
        <begin position="1322"/>
        <end position="1412"/>
    </location>
</feature>
<dbReference type="InterPro" id="IPR041246">
    <property type="entry name" value="Bact_MG10"/>
</dbReference>
<evidence type="ECO:0000256" key="2">
    <source>
        <dbReference type="ARBA" id="ARBA00022729"/>
    </source>
</evidence>
<evidence type="ECO:0000259" key="6">
    <source>
        <dbReference type="SMART" id="SM01360"/>
    </source>
</evidence>
<dbReference type="Pfam" id="PF00207">
    <property type="entry name" value="A2M"/>
    <property type="match status" value="1"/>
</dbReference>
<feature type="compositionally biased region" description="Basic and acidic residues" evidence="3">
    <location>
        <begin position="1287"/>
        <end position="1297"/>
    </location>
</feature>
<dbReference type="InterPro" id="IPR011625">
    <property type="entry name" value="A2M_N_BRD"/>
</dbReference>
<dbReference type="Gene3D" id="2.60.40.1930">
    <property type="match status" value="1"/>
</dbReference>
<dbReference type="RefSeq" id="WP_096331589.1">
    <property type="nucleotide sequence ID" value="NZ_FOMX01000028.1"/>
</dbReference>
<dbReference type="SMART" id="SM01359">
    <property type="entry name" value="A2M_N_2"/>
    <property type="match status" value="1"/>
</dbReference>
<dbReference type="Pfam" id="PF01835">
    <property type="entry name" value="MG2"/>
    <property type="match status" value="1"/>
</dbReference>
<feature type="chain" id="PRO_5011549416" description="Alpha-2-macroglobulin family N-terminal region" evidence="4">
    <location>
        <begin position="28"/>
        <end position="2027"/>
    </location>
</feature>
<name>A0A1I2FXP7_9BACT</name>
<dbReference type="CDD" id="cd02891">
    <property type="entry name" value="A2M_like"/>
    <property type="match status" value="1"/>
</dbReference>
<feature type="domain" description="Alpha-2-macroglobulin bait region" evidence="5">
    <location>
        <begin position="1047"/>
        <end position="1204"/>
    </location>
</feature>
<feature type="region of interest" description="Disordered" evidence="3">
    <location>
        <begin position="116"/>
        <end position="145"/>
    </location>
</feature>
<feature type="region of interest" description="Disordered" evidence="3">
    <location>
        <begin position="1245"/>
        <end position="1308"/>
    </location>
</feature>
<dbReference type="STRING" id="54.SAMN02745121_06882"/>
<dbReference type="SUPFAM" id="SSF48239">
    <property type="entry name" value="Terpenoid cyclases/Protein prenyltransferases"/>
    <property type="match status" value="1"/>
</dbReference>
<dbReference type="InterPro" id="IPR001599">
    <property type="entry name" value="Macroglobln_a2"/>
</dbReference>
<evidence type="ECO:0000313" key="8">
    <source>
        <dbReference type="Proteomes" id="UP000199400"/>
    </source>
</evidence>
<dbReference type="InterPro" id="IPR032812">
    <property type="entry name" value="SbsA_Ig"/>
</dbReference>
<keyword evidence="2 4" id="KW-0732">Signal</keyword>
<dbReference type="OrthoDB" id="9767116at2"/>
<dbReference type="PROSITE" id="PS51257">
    <property type="entry name" value="PROKAR_LIPOPROTEIN"/>
    <property type="match status" value="1"/>
</dbReference>
<proteinExistence type="inferred from homology"/>
<dbReference type="GO" id="GO:0004866">
    <property type="term" value="F:endopeptidase inhibitor activity"/>
    <property type="evidence" value="ECO:0007669"/>
    <property type="project" value="InterPro"/>
</dbReference>
<dbReference type="PANTHER" id="PTHR40094">
    <property type="entry name" value="ALPHA-2-MACROGLOBULIN HOMOLOG"/>
    <property type="match status" value="1"/>
</dbReference>
<feature type="compositionally biased region" description="Basic and acidic residues" evidence="3">
    <location>
        <begin position="1252"/>
        <end position="1264"/>
    </location>
</feature>
<evidence type="ECO:0000259" key="5">
    <source>
        <dbReference type="SMART" id="SM01359"/>
    </source>
</evidence>
<evidence type="ECO:0008006" key="9">
    <source>
        <dbReference type="Google" id="ProtNLM"/>
    </source>
</evidence>
<evidence type="ECO:0000256" key="1">
    <source>
        <dbReference type="ARBA" id="ARBA00010556"/>
    </source>
</evidence>
<organism evidence="7 8">
    <name type="scientific">Nannocystis exedens</name>
    <dbReference type="NCBI Taxonomy" id="54"/>
    <lineage>
        <taxon>Bacteria</taxon>
        <taxon>Pseudomonadati</taxon>
        <taxon>Myxococcota</taxon>
        <taxon>Polyangia</taxon>
        <taxon>Nannocystales</taxon>
        <taxon>Nannocystaceae</taxon>
        <taxon>Nannocystis</taxon>
    </lineage>
</organism>
<dbReference type="InterPro" id="IPR008930">
    <property type="entry name" value="Terpenoid_cyclase/PrenylTrfase"/>
</dbReference>
<keyword evidence="8" id="KW-1185">Reference proteome</keyword>
<evidence type="ECO:0000256" key="4">
    <source>
        <dbReference type="SAM" id="SignalP"/>
    </source>
</evidence>
<dbReference type="Pfam" id="PF13205">
    <property type="entry name" value="Big_5"/>
    <property type="match status" value="1"/>
</dbReference>